<name>A0ABN2LNS6_9MICO</name>
<proteinExistence type="predicted"/>
<comment type="caution">
    <text evidence="1">The sequence shown here is derived from an EMBL/GenBank/DDBJ whole genome shotgun (WGS) entry which is preliminary data.</text>
</comment>
<dbReference type="InterPro" id="IPR052022">
    <property type="entry name" value="26kDa_periplasmic_antigen"/>
</dbReference>
<dbReference type="EMBL" id="BAAAOB010000003">
    <property type="protein sequence ID" value="GAA1795159.1"/>
    <property type="molecule type" value="Genomic_DNA"/>
</dbReference>
<evidence type="ECO:0000313" key="1">
    <source>
        <dbReference type="EMBL" id="GAA1795159.1"/>
    </source>
</evidence>
<evidence type="ECO:0000313" key="2">
    <source>
        <dbReference type="Proteomes" id="UP001500851"/>
    </source>
</evidence>
<dbReference type="PANTHER" id="PTHR34387:SF2">
    <property type="entry name" value="SLR1258 PROTEIN"/>
    <property type="match status" value="1"/>
</dbReference>
<dbReference type="InterPro" id="IPR007497">
    <property type="entry name" value="SIMPL/DUF541"/>
</dbReference>
<dbReference type="PANTHER" id="PTHR34387">
    <property type="entry name" value="SLR1258 PROTEIN"/>
    <property type="match status" value="1"/>
</dbReference>
<accession>A0ABN2LNS6</accession>
<sequence>MTIEPTTTEIITTGTAERTLAADRATLHLRVSVTDANREDAVRRAAELHAALVRRAEALVDAGDAERFEADPLTTSSSSWEQDGSRRTEHYAGASVRALLLRLDLVGELTAELATTGVDPSVEWRLSDEVRRSVESELRGEAVADARARAEDYAAAIGTTLGAVLEVREPGSAGGSGGAAFADARFARAAAPAVVVTEGQLEVSASVTLVFRSA</sequence>
<dbReference type="Pfam" id="PF04402">
    <property type="entry name" value="SIMPL"/>
    <property type="match status" value="1"/>
</dbReference>
<evidence type="ECO:0008006" key="3">
    <source>
        <dbReference type="Google" id="ProtNLM"/>
    </source>
</evidence>
<organism evidence="1 2">
    <name type="scientific">Leucobacter iarius</name>
    <dbReference type="NCBI Taxonomy" id="333963"/>
    <lineage>
        <taxon>Bacteria</taxon>
        <taxon>Bacillati</taxon>
        <taxon>Actinomycetota</taxon>
        <taxon>Actinomycetes</taxon>
        <taxon>Micrococcales</taxon>
        <taxon>Microbacteriaceae</taxon>
        <taxon>Leucobacter</taxon>
    </lineage>
</organism>
<gene>
    <name evidence="1" type="ORF">GCM10009768_25310</name>
</gene>
<reference evidence="1 2" key="1">
    <citation type="journal article" date="2019" name="Int. J. Syst. Evol. Microbiol.">
        <title>The Global Catalogue of Microorganisms (GCM) 10K type strain sequencing project: providing services to taxonomists for standard genome sequencing and annotation.</title>
        <authorList>
            <consortium name="The Broad Institute Genomics Platform"/>
            <consortium name="The Broad Institute Genome Sequencing Center for Infectious Disease"/>
            <person name="Wu L."/>
            <person name="Ma J."/>
        </authorList>
    </citation>
    <scope>NUCLEOTIDE SEQUENCE [LARGE SCALE GENOMIC DNA]</scope>
    <source>
        <strain evidence="1 2">JCM 14736</strain>
    </source>
</reference>
<protein>
    <recommendedName>
        <fullName evidence="3">SIMPL domain-containing protein</fullName>
    </recommendedName>
</protein>
<keyword evidence="2" id="KW-1185">Reference proteome</keyword>
<dbReference type="RefSeq" id="WP_344032736.1">
    <property type="nucleotide sequence ID" value="NZ_BAAAOB010000003.1"/>
</dbReference>
<dbReference type="Gene3D" id="3.30.110.170">
    <property type="entry name" value="Protein of unknown function (DUF541), domain 1"/>
    <property type="match status" value="1"/>
</dbReference>
<dbReference type="Proteomes" id="UP001500851">
    <property type="component" value="Unassembled WGS sequence"/>
</dbReference>
<dbReference type="Gene3D" id="3.30.70.2970">
    <property type="entry name" value="Protein of unknown function (DUF541), domain 2"/>
    <property type="match status" value="1"/>
</dbReference>